<feature type="region of interest" description="Disordered" evidence="1">
    <location>
        <begin position="79"/>
        <end position="103"/>
    </location>
</feature>
<comment type="caution">
    <text evidence="2">The sequence shown here is derived from an EMBL/GenBank/DDBJ whole genome shotgun (WGS) entry which is preliminary data.</text>
</comment>
<feature type="region of interest" description="Disordered" evidence="1">
    <location>
        <begin position="1"/>
        <end position="25"/>
    </location>
</feature>
<keyword evidence="2" id="KW-0540">Nuclease</keyword>
<feature type="compositionally biased region" description="Basic and acidic residues" evidence="1">
    <location>
        <begin position="1"/>
        <end position="12"/>
    </location>
</feature>
<dbReference type="Proteomes" id="UP000762676">
    <property type="component" value="Unassembled WGS sequence"/>
</dbReference>
<evidence type="ECO:0000256" key="1">
    <source>
        <dbReference type="SAM" id="MobiDB-lite"/>
    </source>
</evidence>
<evidence type="ECO:0000313" key="2">
    <source>
        <dbReference type="EMBL" id="GFR69215.1"/>
    </source>
</evidence>
<keyword evidence="2" id="KW-0378">Hydrolase</keyword>
<dbReference type="GO" id="GO:0004519">
    <property type="term" value="F:endonuclease activity"/>
    <property type="evidence" value="ECO:0007669"/>
    <property type="project" value="UniProtKB-KW"/>
</dbReference>
<protein>
    <submittedName>
        <fullName evidence="2">Endonuclease-reverse transcriptase</fullName>
    </submittedName>
</protein>
<evidence type="ECO:0000313" key="3">
    <source>
        <dbReference type="Proteomes" id="UP000762676"/>
    </source>
</evidence>
<organism evidence="2 3">
    <name type="scientific">Elysia marginata</name>
    <dbReference type="NCBI Taxonomy" id="1093978"/>
    <lineage>
        <taxon>Eukaryota</taxon>
        <taxon>Metazoa</taxon>
        <taxon>Spiralia</taxon>
        <taxon>Lophotrochozoa</taxon>
        <taxon>Mollusca</taxon>
        <taxon>Gastropoda</taxon>
        <taxon>Heterobranchia</taxon>
        <taxon>Euthyneura</taxon>
        <taxon>Panpulmonata</taxon>
        <taxon>Sacoglossa</taxon>
        <taxon>Placobranchoidea</taxon>
        <taxon>Plakobranchidae</taxon>
        <taxon>Elysia</taxon>
    </lineage>
</organism>
<name>A0AAV4FA43_9GAST</name>
<proteinExistence type="predicted"/>
<feature type="compositionally biased region" description="Basic and acidic residues" evidence="1">
    <location>
        <begin position="84"/>
        <end position="103"/>
    </location>
</feature>
<sequence length="103" mass="11791">MFNSQSRKETVRRISPPSANSLRIGSSKLRTMYEAGKTAQVVKEMHRYRLHILGISETHWNQSGQKTLSKGELLIFSSNDEGEEKEKELLDKSTQKTPRGWEA</sequence>
<keyword evidence="3" id="KW-1185">Reference proteome</keyword>
<dbReference type="EMBL" id="BMAT01004147">
    <property type="protein sequence ID" value="GFR69215.1"/>
    <property type="molecule type" value="Genomic_DNA"/>
</dbReference>
<accession>A0AAV4FA43</accession>
<reference evidence="2 3" key="1">
    <citation type="journal article" date="2021" name="Elife">
        <title>Chloroplast acquisition without the gene transfer in kleptoplastic sea slugs, Plakobranchus ocellatus.</title>
        <authorList>
            <person name="Maeda T."/>
            <person name="Takahashi S."/>
            <person name="Yoshida T."/>
            <person name="Shimamura S."/>
            <person name="Takaki Y."/>
            <person name="Nagai Y."/>
            <person name="Toyoda A."/>
            <person name="Suzuki Y."/>
            <person name="Arimoto A."/>
            <person name="Ishii H."/>
            <person name="Satoh N."/>
            <person name="Nishiyama T."/>
            <person name="Hasebe M."/>
            <person name="Maruyama T."/>
            <person name="Minagawa J."/>
            <person name="Obokata J."/>
            <person name="Shigenobu S."/>
        </authorList>
    </citation>
    <scope>NUCLEOTIDE SEQUENCE [LARGE SCALE GENOMIC DNA]</scope>
</reference>
<keyword evidence="2" id="KW-0255">Endonuclease</keyword>
<gene>
    <name evidence="2" type="ORF">ElyMa_002044000</name>
</gene>
<dbReference type="AlphaFoldDB" id="A0AAV4FA43"/>